<keyword evidence="6 8" id="KW-0460">Magnesium</keyword>
<evidence type="ECO:0000256" key="4">
    <source>
        <dbReference type="ARBA" id="ARBA00022723"/>
    </source>
</evidence>
<feature type="binding site" evidence="8">
    <location>
        <position position="104"/>
    </location>
    <ligand>
        <name>Mg(2+)</name>
        <dbReference type="ChEBI" id="CHEBI:18420"/>
    </ligand>
</feature>
<dbReference type="Proteomes" id="UP000253420">
    <property type="component" value="Unassembled WGS sequence"/>
</dbReference>
<evidence type="ECO:0000256" key="3">
    <source>
        <dbReference type="ARBA" id="ARBA00022722"/>
    </source>
</evidence>
<dbReference type="GO" id="GO:0004540">
    <property type="term" value="F:RNA nuclease activity"/>
    <property type="evidence" value="ECO:0007669"/>
    <property type="project" value="InterPro"/>
</dbReference>
<reference evidence="10 11" key="1">
    <citation type="submission" date="2018-07" db="EMBL/GenBank/DDBJ databases">
        <title>The draft genome of Phyllobacterium salinisoli.</title>
        <authorList>
            <person name="Liu L."/>
            <person name="Li L."/>
            <person name="Zhang X."/>
            <person name="Liang L."/>
        </authorList>
    </citation>
    <scope>NUCLEOTIDE SEQUENCE [LARGE SCALE GENOMIC DNA]</scope>
    <source>
        <strain evidence="10 11">LLAN61</strain>
    </source>
</reference>
<comment type="similarity">
    <text evidence="7 8">Belongs to the PINc/VapC protein family.</text>
</comment>
<comment type="function">
    <text evidence="8">Toxic component of a toxin-antitoxin (TA) system. An RNase.</text>
</comment>
<dbReference type="EC" id="3.1.-.-" evidence="8"/>
<dbReference type="GO" id="GO:0000287">
    <property type="term" value="F:magnesium ion binding"/>
    <property type="evidence" value="ECO:0007669"/>
    <property type="project" value="UniProtKB-UniRule"/>
</dbReference>
<dbReference type="SUPFAM" id="SSF88723">
    <property type="entry name" value="PIN domain-like"/>
    <property type="match status" value="1"/>
</dbReference>
<keyword evidence="4 8" id="KW-0479">Metal-binding</keyword>
<evidence type="ECO:0000256" key="6">
    <source>
        <dbReference type="ARBA" id="ARBA00022842"/>
    </source>
</evidence>
<dbReference type="InterPro" id="IPR002716">
    <property type="entry name" value="PIN_dom"/>
</dbReference>
<evidence type="ECO:0000256" key="5">
    <source>
        <dbReference type="ARBA" id="ARBA00022801"/>
    </source>
</evidence>
<dbReference type="GO" id="GO:0090729">
    <property type="term" value="F:toxin activity"/>
    <property type="evidence" value="ECO:0007669"/>
    <property type="project" value="UniProtKB-KW"/>
</dbReference>
<sequence length="142" mass="15456">MIIIDTHIISETQKPEPDSAVMDWLNNLDRTTTYITAITVGELLFGIDKMPKGKRQEQLNDAITAIVEQDFYGRILPYDATAAYFYAAAAGAAMRRGLSVSFADGAIAGIARANNLATVATRDEAPFRAMGVTVINPWDPAF</sequence>
<keyword evidence="2 8" id="KW-1277">Toxin-antitoxin system</keyword>
<dbReference type="PANTHER" id="PTHR33653:SF1">
    <property type="entry name" value="RIBONUCLEASE VAPC2"/>
    <property type="match status" value="1"/>
</dbReference>
<dbReference type="CDD" id="cd18731">
    <property type="entry name" value="PIN_NgFitB-like"/>
    <property type="match status" value="1"/>
</dbReference>
<dbReference type="EMBL" id="QOZG01000018">
    <property type="protein sequence ID" value="RCS21663.1"/>
    <property type="molecule type" value="Genomic_DNA"/>
</dbReference>
<dbReference type="InterPro" id="IPR022907">
    <property type="entry name" value="VapC_family"/>
</dbReference>
<dbReference type="InterPro" id="IPR050556">
    <property type="entry name" value="Type_II_TA_system_RNase"/>
</dbReference>
<keyword evidence="8" id="KW-0800">Toxin</keyword>
<comment type="cofactor">
    <cofactor evidence="1 8">
        <name>Mg(2+)</name>
        <dbReference type="ChEBI" id="CHEBI:18420"/>
    </cofactor>
</comment>
<dbReference type="OrthoDB" id="5458135at2"/>
<evidence type="ECO:0000259" key="9">
    <source>
        <dbReference type="Pfam" id="PF01850"/>
    </source>
</evidence>
<gene>
    <name evidence="8" type="primary">vapC</name>
    <name evidence="10" type="ORF">DUT91_22685</name>
</gene>
<name>A0A368JZN4_9HYPH</name>
<accession>A0A368JZN4</accession>
<evidence type="ECO:0000256" key="1">
    <source>
        <dbReference type="ARBA" id="ARBA00001946"/>
    </source>
</evidence>
<proteinExistence type="inferred from homology"/>
<dbReference type="GO" id="GO:0016787">
    <property type="term" value="F:hydrolase activity"/>
    <property type="evidence" value="ECO:0007669"/>
    <property type="project" value="UniProtKB-KW"/>
</dbReference>
<evidence type="ECO:0000313" key="11">
    <source>
        <dbReference type="Proteomes" id="UP000253420"/>
    </source>
</evidence>
<comment type="caution">
    <text evidence="10">The sequence shown here is derived from an EMBL/GenBank/DDBJ whole genome shotgun (WGS) entry which is preliminary data.</text>
</comment>
<keyword evidence="5 8" id="KW-0378">Hydrolase</keyword>
<keyword evidence="11" id="KW-1185">Reference proteome</keyword>
<protein>
    <recommendedName>
        <fullName evidence="8">Ribonuclease VapC</fullName>
        <shortName evidence="8">RNase VapC</shortName>
        <ecNumber evidence="8">3.1.-.-</ecNumber>
    </recommendedName>
    <alternativeName>
        <fullName evidence="8">Toxin VapC</fullName>
    </alternativeName>
</protein>
<dbReference type="PANTHER" id="PTHR33653">
    <property type="entry name" value="RIBONUCLEASE VAPC2"/>
    <property type="match status" value="1"/>
</dbReference>
<keyword evidence="3 8" id="KW-0540">Nuclease</keyword>
<evidence type="ECO:0000256" key="8">
    <source>
        <dbReference type="HAMAP-Rule" id="MF_00265"/>
    </source>
</evidence>
<dbReference type="AlphaFoldDB" id="A0A368JZN4"/>
<evidence type="ECO:0000313" key="10">
    <source>
        <dbReference type="EMBL" id="RCS21663.1"/>
    </source>
</evidence>
<organism evidence="10 11">
    <name type="scientific">Phyllobacterium salinisoli</name>
    <dbReference type="NCBI Taxonomy" id="1899321"/>
    <lineage>
        <taxon>Bacteria</taxon>
        <taxon>Pseudomonadati</taxon>
        <taxon>Pseudomonadota</taxon>
        <taxon>Alphaproteobacteria</taxon>
        <taxon>Hyphomicrobiales</taxon>
        <taxon>Phyllobacteriaceae</taxon>
        <taxon>Phyllobacterium</taxon>
    </lineage>
</organism>
<dbReference type="Pfam" id="PF01850">
    <property type="entry name" value="PIN"/>
    <property type="match status" value="1"/>
</dbReference>
<feature type="domain" description="PIN" evidence="9">
    <location>
        <begin position="2"/>
        <end position="129"/>
    </location>
</feature>
<dbReference type="RefSeq" id="WP_114442736.1">
    <property type="nucleotide sequence ID" value="NZ_QOZG01000018.1"/>
</dbReference>
<dbReference type="Gene3D" id="3.40.50.1010">
    <property type="entry name" value="5'-nuclease"/>
    <property type="match status" value="1"/>
</dbReference>
<evidence type="ECO:0000256" key="2">
    <source>
        <dbReference type="ARBA" id="ARBA00022649"/>
    </source>
</evidence>
<dbReference type="InterPro" id="IPR029060">
    <property type="entry name" value="PIN-like_dom_sf"/>
</dbReference>
<evidence type="ECO:0000256" key="7">
    <source>
        <dbReference type="ARBA" id="ARBA00038093"/>
    </source>
</evidence>
<feature type="binding site" evidence="8">
    <location>
        <position position="5"/>
    </location>
    <ligand>
        <name>Mg(2+)</name>
        <dbReference type="ChEBI" id="CHEBI:18420"/>
    </ligand>
</feature>
<dbReference type="HAMAP" id="MF_00265">
    <property type="entry name" value="VapC_Nob1"/>
    <property type="match status" value="1"/>
</dbReference>